<gene>
    <name evidence="2" type="ORF">F4561_004702</name>
</gene>
<dbReference type="RefSeq" id="WP_184581493.1">
    <property type="nucleotide sequence ID" value="NZ_JACHJT010000001.1"/>
</dbReference>
<keyword evidence="3" id="KW-1185">Reference proteome</keyword>
<comment type="caution">
    <text evidence="2">The sequence shown here is derived from an EMBL/GenBank/DDBJ whole genome shotgun (WGS) entry which is preliminary data.</text>
</comment>
<dbReference type="EMBL" id="JACHJT010000001">
    <property type="protein sequence ID" value="MBB4933882.1"/>
    <property type="molecule type" value="Genomic_DNA"/>
</dbReference>
<evidence type="ECO:0000256" key="1">
    <source>
        <dbReference type="SAM" id="MobiDB-lite"/>
    </source>
</evidence>
<protein>
    <submittedName>
        <fullName evidence="2">Uncharacterized protein</fullName>
    </submittedName>
</protein>
<evidence type="ECO:0000313" key="3">
    <source>
        <dbReference type="Proteomes" id="UP000523007"/>
    </source>
</evidence>
<feature type="region of interest" description="Disordered" evidence="1">
    <location>
        <begin position="103"/>
        <end position="125"/>
    </location>
</feature>
<evidence type="ECO:0000313" key="2">
    <source>
        <dbReference type="EMBL" id="MBB4933882.1"/>
    </source>
</evidence>
<reference evidence="2 3" key="1">
    <citation type="submission" date="2020-08" db="EMBL/GenBank/DDBJ databases">
        <title>Sequencing the genomes of 1000 actinobacteria strains.</title>
        <authorList>
            <person name="Klenk H.-P."/>
        </authorList>
    </citation>
    <scope>NUCLEOTIDE SEQUENCE [LARGE SCALE GENOMIC DNA]</scope>
    <source>
        <strain evidence="2 3">DSM 102030</strain>
    </source>
</reference>
<dbReference type="AlphaFoldDB" id="A0A7W7W491"/>
<dbReference type="Proteomes" id="UP000523007">
    <property type="component" value="Unassembled WGS sequence"/>
</dbReference>
<name>A0A7W7W491_9ACTN</name>
<organism evidence="2 3">
    <name type="scientific">Lipingzhangella halophila</name>
    <dbReference type="NCBI Taxonomy" id="1783352"/>
    <lineage>
        <taxon>Bacteria</taxon>
        <taxon>Bacillati</taxon>
        <taxon>Actinomycetota</taxon>
        <taxon>Actinomycetes</taxon>
        <taxon>Streptosporangiales</taxon>
        <taxon>Nocardiopsidaceae</taxon>
        <taxon>Lipingzhangella</taxon>
    </lineage>
</organism>
<proteinExistence type="predicted"/>
<sequence length="125" mass="13136">MPETIPATCPTGTSDPQVVDNDPCPACAHPDCRTRRAARQPRLRGHTAEFVAEHRTAAAVQARHPGVVVWFGEATQSYWAAAPAGLIEAPDIDTLLLGLWRPARGGGPQGPPRVTTTGPMAAVPA</sequence>
<accession>A0A7W7W491</accession>